<feature type="region of interest" description="Disordered" evidence="1">
    <location>
        <begin position="133"/>
        <end position="158"/>
    </location>
</feature>
<organism evidence="3 4">
    <name type="scientific">Kingdonia uniflora</name>
    <dbReference type="NCBI Taxonomy" id="39325"/>
    <lineage>
        <taxon>Eukaryota</taxon>
        <taxon>Viridiplantae</taxon>
        <taxon>Streptophyta</taxon>
        <taxon>Embryophyta</taxon>
        <taxon>Tracheophyta</taxon>
        <taxon>Spermatophyta</taxon>
        <taxon>Magnoliopsida</taxon>
        <taxon>Ranunculales</taxon>
        <taxon>Circaeasteraceae</taxon>
        <taxon>Kingdonia</taxon>
    </lineage>
</organism>
<reference evidence="3 4" key="1">
    <citation type="journal article" date="2020" name="IScience">
        <title>Genome Sequencing of the Endangered Kingdonia uniflora (Circaeasteraceae, Ranunculales) Reveals Potential Mechanisms of Evolutionary Specialization.</title>
        <authorList>
            <person name="Sun Y."/>
            <person name="Deng T."/>
            <person name="Zhang A."/>
            <person name="Moore M.J."/>
            <person name="Landis J.B."/>
            <person name="Lin N."/>
            <person name="Zhang H."/>
            <person name="Zhang X."/>
            <person name="Huang J."/>
            <person name="Zhang X."/>
            <person name="Sun H."/>
            <person name="Wang H."/>
        </authorList>
    </citation>
    <scope>NUCLEOTIDE SEQUENCE [LARGE SCALE GENOMIC DNA]</scope>
    <source>
        <strain evidence="3">TB1705</strain>
        <tissue evidence="3">Leaf</tissue>
    </source>
</reference>
<evidence type="ECO:0000313" key="4">
    <source>
        <dbReference type="Proteomes" id="UP000541444"/>
    </source>
</evidence>
<feature type="region of interest" description="Disordered" evidence="1">
    <location>
        <begin position="647"/>
        <end position="706"/>
    </location>
</feature>
<protein>
    <recommendedName>
        <fullName evidence="2">DUF8040 domain-containing protein</fullName>
    </recommendedName>
</protein>
<dbReference type="Pfam" id="PF26138">
    <property type="entry name" value="DUF8040"/>
    <property type="match status" value="1"/>
</dbReference>
<keyword evidence="4" id="KW-1185">Reference proteome</keyword>
<name>A0A7J7N2J6_9MAGN</name>
<dbReference type="Proteomes" id="UP000541444">
    <property type="component" value="Unassembled WGS sequence"/>
</dbReference>
<gene>
    <name evidence="3" type="ORF">GIB67_009300</name>
</gene>
<dbReference type="AlphaFoldDB" id="A0A7J7N2J6"/>
<evidence type="ECO:0000256" key="1">
    <source>
        <dbReference type="SAM" id="MobiDB-lite"/>
    </source>
</evidence>
<dbReference type="EMBL" id="JACGCM010001129">
    <property type="protein sequence ID" value="KAF6161421.1"/>
    <property type="molecule type" value="Genomic_DNA"/>
</dbReference>
<proteinExistence type="predicted"/>
<sequence>MRGKGLRASKHLDVEEQVVIFLFIVGHDTRFRHTQASTMRSLETISKYFYVVLKLGKDLINMQLMTCLLPLETIIILGPTLTSRIVMKPWMAHSSLQQSPLKINLAEIFAGWEDLAHGSRILRAALNDMHPFTVPRGRGRTEGASSASNFGRGRERTEGVTRGLIAGRGRGRAMQINQQMCVDEWVSNSVPVKAPQLQEMPLLVIPPMPPRTYAILNSYKGTIKPPSMVLEERIASEMQRLKLKYFGDQSLEMLIPAPVPLTYQGLSEDEAVKAEEKFYYKLRVKITEARRTKGVNASECLNDLLLVKTSDMDSRNASVPKPRMGRARRNNCRPLEREILNSASTSSFKHFSTSKNLESTERETQKNCRGFSKDLSLGDQQSKRVASTESHRWRYNSVVREGLDATADSHYATEVEMDSLPINVVSTSGRTVESDSEVKVGLEQFLCFPGKLVTYPPGSDVFKEFCKAKATIGGKWGNCVEYLEYGLSLPFTNLAKGIMNTIGACHVQLNGNMWVKITVCDHLNKKWENEGKVRRISPEDILQFYGVKNYQASGGAYFCVSATRRRFFDLNSASQAWNDNVIWVKGNCHQRDDEEPLDLLFRILKQSPKSRVERKDSLLDEVTEKEVEIEFVLEGLGQSRKKRIGRKSIKVQKSQLTRPMAGVDDGKKMGTGGEASGTTGSSEVDKKEKRRRIEPSGRSGEKVTEECRGRVREGNENIEDRHVKVHFKLIEATQAVVDLTRKVEEKDAKIEKGIKELAESKEHAIKL</sequence>
<accession>A0A7J7N2J6</accession>
<evidence type="ECO:0000259" key="2">
    <source>
        <dbReference type="Pfam" id="PF26138"/>
    </source>
</evidence>
<feature type="domain" description="DUF8040" evidence="2">
    <location>
        <begin position="4"/>
        <end position="54"/>
    </location>
</feature>
<dbReference type="InterPro" id="IPR058353">
    <property type="entry name" value="DUF8040"/>
</dbReference>
<evidence type="ECO:0000313" key="3">
    <source>
        <dbReference type="EMBL" id="KAF6161421.1"/>
    </source>
</evidence>
<dbReference type="OrthoDB" id="1681765at2759"/>
<comment type="caution">
    <text evidence="3">The sequence shown here is derived from an EMBL/GenBank/DDBJ whole genome shotgun (WGS) entry which is preliminary data.</text>
</comment>
<feature type="compositionally biased region" description="Basic and acidic residues" evidence="1">
    <location>
        <begin position="683"/>
        <end position="706"/>
    </location>
</feature>